<accession>A0A9W4DVU2</accession>
<evidence type="ECO:0000313" key="2">
    <source>
        <dbReference type="EMBL" id="CAG6396861.1"/>
    </source>
</evidence>
<keyword evidence="3" id="KW-1185">Reference proteome</keyword>
<protein>
    <submittedName>
        <fullName evidence="2">Uncharacterized protein</fullName>
    </submittedName>
</protein>
<feature type="region of interest" description="Disordered" evidence="1">
    <location>
        <begin position="1"/>
        <end position="91"/>
    </location>
</feature>
<feature type="compositionally biased region" description="Low complexity" evidence="1">
    <location>
        <begin position="77"/>
        <end position="91"/>
    </location>
</feature>
<reference evidence="2" key="1">
    <citation type="submission" date="2021-05" db="EMBL/GenBank/DDBJ databases">
        <authorList>
            <person name="Arsene-Ploetze F."/>
        </authorList>
    </citation>
    <scope>NUCLEOTIDE SEQUENCE</scope>
    <source>
        <strain evidence="2">DSM 42138</strain>
    </source>
</reference>
<sequence>MPAGAPRADRGQPAGHGVRRAGRDRAALADRGHPRPRHRPPAAGPRPPRQHRALRRLTAAPVRAGRALRGPPVFTCPAPARPARAPACGTR</sequence>
<proteinExistence type="predicted"/>
<comment type="caution">
    <text evidence="2">The sequence shown here is derived from an EMBL/GenBank/DDBJ whole genome shotgun (WGS) entry which is preliminary data.</text>
</comment>
<evidence type="ECO:0000313" key="3">
    <source>
        <dbReference type="Proteomes" id="UP001152519"/>
    </source>
</evidence>
<gene>
    <name evidence="2" type="ORF">SCOCK_480031</name>
</gene>
<dbReference type="AlphaFoldDB" id="A0A9W4DVU2"/>
<name>A0A9W4DVU2_9ACTN</name>
<dbReference type="EMBL" id="CAJSLV010000079">
    <property type="protein sequence ID" value="CAG6396861.1"/>
    <property type="molecule type" value="Genomic_DNA"/>
</dbReference>
<feature type="compositionally biased region" description="Basic and acidic residues" evidence="1">
    <location>
        <begin position="21"/>
        <end position="33"/>
    </location>
</feature>
<evidence type="ECO:0000256" key="1">
    <source>
        <dbReference type="SAM" id="MobiDB-lite"/>
    </source>
</evidence>
<dbReference type="Proteomes" id="UP001152519">
    <property type="component" value="Unassembled WGS sequence"/>
</dbReference>
<organism evidence="2 3">
    <name type="scientific">Actinacidiphila cocklensis</name>
    <dbReference type="NCBI Taxonomy" id="887465"/>
    <lineage>
        <taxon>Bacteria</taxon>
        <taxon>Bacillati</taxon>
        <taxon>Actinomycetota</taxon>
        <taxon>Actinomycetes</taxon>
        <taxon>Kitasatosporales</taxon>
        <taxon>Streptomycetaceae</taxon>
        <taxon>Actinacidiphila</taxon>
    </lineage>
</organism>